<dbReference type="GO" id="GO:0003899">
    <property type="term" value="F:DNA-directed RNA polymerase activity"/>
    <property type="evidence" value="ECO:0007669"/>
    <property type="project" value="UniProtKB-UniRule"/>
</dbReference>
<dbReference type="Pfam" id="PF04998">
    <property type="entry name" value="RNA_pol_Rpb1_5"/>
    <property type="match status" value="1"/>
</dbReference>
<dbReference type="PATRIC" id="fig|1618569.3.peg.592"/>
<comment type="caution">
    <text evidence="11">The sequence shown here is derived from an EMBL/GenBank/DDBJ whole genome shotgun (WGS) entry which is preliminary data.</text>
</comment>
<dbReference type="CDD" id="cd02655">
    <property type="entry name" value="RNAP_beta'_C"/>
    <property type="match status" value="1"/>
</dbReference>
<dbReference type="HAMAP" id="MF_01322">
    <property type="entry name" value="RNApol_bact_RpoC"/>
    <property type="match status" value="1"/>
</dbReference>
<dbReference type="GO" id="GO:0000428">
    <property type="term" value="C:DNA-directed RNA polymerase complex"/>
    <property type="evidence" value="ECO:0007669"/>
    <property type="project" value="UniProtKB-KW"/>
</dbReference>
<keyword evidence="7" id="KW-0460">Magnesium</keyword>
<dbReference type="GO" id="GO:0003677">
    <property type="term" value="F:DNA binding"/>
    <property type="evidence" value="ECO:0007669"/>
    <property type="project" value="UniProtKB-UniRule"/>
</dbReference>
<keyword evidence="2 7" id="KW-0808">Transferase</keyword>
<accession>A0A0G0KH43</accession>
<comment type="cofactor">
    <cofactor evidence="7">
        <name>Mg(2+)</name>
        <dbReference type="ChEBI" id="CHEBI:18420"/>
    </cofactor>
    <text evidence="7">Binds 1 Mg(2+) ion per subunit.</text>
</comment>
<feature type="binding site" evidence="7">
    <location>
        <position position="946"/>
    </location>
    <ligand>
        <name>Zn(2+)</name>
        <dbReference type="ChEBI" id="CHEBI:29105"/>
        <label>2</label>
    </ligand>
</feature>
<dbReference type="InterPro" id="IPR007066">
    <property type="entry name" value="RNA_pol_Rpb1_3"/>
</dbReference>
<feature type="binding site" evidence="7">
    <location>
        <position position="874"/>
    </location>
    <ligand>
        <name>Zn(2+)</name>
        <dbReference type="ChEBI" id="CHEBI:29105"/>
        <label>2</label>
    </ligand>
</feature>
<dbReference type="Gene3D" id="1.10.40.90">
    <property type="match status" value="1"/>
</dbReference>
<dbReference type="InterPro" id="IPR042102">
    <property type="entry name" value="RNA_pol_Rpb1_3_sf"/>
</dbReference>
<feature type="binding site" evidence="7">
    <location>
        <position position="86"/>
    </location>
    <ligand>
        <name>Zn(2+)</name>
        <dbReference type="ChEBI" id="CHEBI:29105"/>
        <label>1</label>
    </ligand>
</feature>
<dbReference type="Proteomes" id="UP000034181">
    <property type="component" value="Unassembled WGS sequence"/>
</dbReference>
<keyword evidence="1 7" id="KW-0240">DNA-directed RNA polymerase</keyword>
<evidence type="ECO:0000256" key="3">
    <source>
        <dbReference type="ARBA" id="ARBA00022695"/>
    </source>
</evidence>
<dbReference type="CDD" id="cd01609">
    <property type="entry name" value="RNAP_beta'_N"/>
    <property type="match status" value="1"/>
</dbReference>
<feature type="binding site" evidence="7">
    <location>
        <position position="68"/>
    </location>
    <ligand>
        <name>Zn(2+)</name>
        <dbReference type="ChEBI" id="CHEBI:29105"/>
        <label>1</label>
    </ligand>
</feature>
<dbReference type="GO" id="GO:0006351">
    <property type="term" value="P:DNA-templated transcription"/>
    <property type="evidence" value="ECO:0007669"/>
    <property type="project" value="UniProtKB-UniRule"/>
</dbReference>
<feature type="coiled-coil region" evidence="9">
    <location>
        <begin position="153"/>
        <end position="191"/>
    </location>
</feature>
<dbReference type="GO" id="GO:0008270">
    <property type="term" value="F:zinc ion binding"/>
    <property type="evidence" value="ECO:0007669"/>
    <property type="project" value="UniProtKB-UniRule"/>
</dbReference>
<dbReference type="Pfam" id="PF00623">
    <property type="entry name" value="RNA_pol_Rpb1_2"/>
    <property type="match status" value="2"/>
</dbReference>
<protein>
    <recommendedName>
        <fullName evidence="7">DNA-directed RNA polymerase subunit beta'</fullName>
        <shortName evidence="7">RNAP subunit beta'</shortName>
        <ecNumber evidence="7">2.7.7.6</ecNumber>
    </recommendedName>
    <alternativeName>
        <fullName evidence="7">RNA polymerase subunit beta'</fullName>
    </alternativeName>
    <alternativeName>
        <fullName evidence="7">Transcriptase subunit beta'</fullName>
    </alternativeName>
</protein>
<evidence type="ECO:0000256" key="7">
    <source>
        <dbReference type="HAMAP-Rule" id="MF_01322"/>
    </source>
</evidence>
<dbReference type="EC" id="2.7.7.6" evidence="7"/>
<feature type="binding site" evidence="7">
    <location>
        <position position="953"/>
    </location>
    <ligand>
        <name>Zn(2+)</name>
        <dbReference type="ChEBI" id="CHEBI:29105"/>
        <label>2</label>
    </ligand>
</feature>
<dbReference type="InterPro" id="IPR012754">
    <property type="entry name" value="DNA-dir_RpoC_beta_prime_bact"/>
</dbReference>
<dbReference type="Gene3D" id="4.10.860.120">
    <property type="entry name" value="RNA polymerase II, clamp domain"/>
    <property type="match status" value="1"/>
</dbReference>
<dbReference type="SUPFAM" id="SSF64484">
    <property type="entry name" value="beta and beta-prime subunits of DNA dependent RNA-polymerase"/>
    <property type="match status" value="1"/>
</dbReference>
<sequence length="1253" mass="140574">MDNKRKQKDINILDFQSLKILLAGKNDIMGWSYGEITKPETINYRTLRPEKDGLFDERIFGPTKDWECYCGKYKRIRYRGIICDKCGVEVTLSRVRRERMGHIDLASPVAHVWFFKGASSPLSLILDMSQKDLESVIYFASYLVTGVDEDKKKKAFENFAKNIDKRKEELKKEADRQEAEIEKEIKAKMKELSKSKPEQKELIEQEIELEKKQKTLRITDKIAAETAKIDEIGNALNSLVKNLKPGSVLSEDEYFKILEYDIPIFFNFRTGAEGLAELINKLDIDKLIVELRREVEKTKGQKYLKLIKRLRLLEVIRKAGVKPEDMIYTVLPVIPPDLRPMVQLSGGRFATSDLNDLYRRVINRNNRLKHLMSLGAPEIILRNEKRMLQESVDSLIDASQRGSQVISSPLRSLSDMLRGKQGRFRQNLLGKRVDYSGRSVIVVGPELKLSECGLPKEMALEMFKPFVLREVIIKGYAPNIKSAKRFIEKRPPEVFDILEEITKDHPVLLNRAPTLHKLGIQAFYPVLIEGSAIRLHPCVCKGYNADFDGDQMAVHIPLSVNAQKEAIELMMPRMNLLKPADGSPITLPDKEMAVGVFYLTTFEEGHEVSSEEQVAFLSSEEVFLVFSLGKIRLRQRIKVKVDGEIVETSVGRLMFNKTLPAELGFINTPIKASGIRNVITNAMEKVDQREVEELIDRIKELGFYGATVSGISVSVFDTALISEKQKIIDEAEKKISEIDDEFQQGLITNDERKRLANDVWLDTTDRIADMTWDLLTPGNVIRTIIDSEGARAGKEQLKQLSAMRGLILDPLGKIVELPIKSNFREGLSIFEYVASARGSRKGLTDSALKTANAGYLTRRLVDVAHDVITREKDCGAKAGIKILANDPDRTSSFKDRILGRVAADNIVSPKSKKILVKAGDEIDEDKAAQIVTNDVEETVVRSPITCALKYGICQTCYGWDFSDKKLVALGVPTGVIAAQSIGEPGTQLTMRVRHFGGVVMSDVTQGLPRVEELFEMRTPKALSPISEISGKVNIERKEDGYMIKVVSKGKPVEEREYFIPLASELWVKDGDEISAGTQFAQGYKDAKEILKISGLTSAQQYIINDAQKVYESQGISINDKHFEVILRKMSDKVIIETVGDTSLIPGDFITKTRFEEINAEIISQGGEPATARQTILGITKSSLFSDSWLSAASFQETTKVLTEASLEGQEDKLIGLKENVIIGRLIPVEGLSILEETDEEASQTVDVIAPQSV</sequence>
<keyword evidence="5 7" id="KW-0804">Transcription</keyword>
<evidence type="ECO:0000256" key="1">
    <source>
        <dbReference type="ARBA" id="ARBA00022478"/>
    </source>
</evidence>
<dbReference type="Gene3D" id="1.10.132.30">
    <property type="match status" value="1"/>
</dbReference>
<feature type="binding site" evidence="7">
    <location>
        <position position="550"/>
    </location>
    <ligand>
        <name>Mg(2+)</name>
        <dbReference type="ChEBI" id="CHEBI:18420"/>
    </ligand>
</feature>
<evidence type="ECO:0000313" key="11">
    <source>
        <dbReference type="EMBL" id="KKQ74840.1"/>
    </source>
</evidence>
<dbReference type="InterPro" id="IPR045867">
    <property type="entry name" value="DNA-dir_RpoC_beta_prime"/>
</dbReference>
<dbReference type="NCBIfam" id="TIGR02386">
    <property type="entry name" value="rpoC_TIGR"/>
    <property type="match status" value="1"/>
</dbReference>
<feature type="binding site" evidence="7">
    <location>
        <position position="83"/>
    </location>
    <ligand>
        <name>Zn(2+)</name>
        <dbReference type="ChEBI" id="CHEBI:29105"/>
        <label>1</label>
    </ligand>
</feature>
<evidence type="ECO:0000256" key="4">
    <source>
        <dbReference type="ARBA" id="ARBA00022723"/>
    </source>
</evidence>
<name>A0A0G0KH43_9BACT</name>
<dbReference type="InterPro" id="IPR007080">
    <property type="entry name" value="RNA_pol_Rpb1_1"/>
</dbReference>
<comment type="cofactor">
    <cofactor evidence="7">
        <name>Zn(2+)</name>
        <dbReference type="ChEBI" id="CHEBI:29105"/>
    </cofactor>
    <text evidence="7">Binds 2 Zn(2+) ions per subunit.</text>
</comment>
<dbReference type="Pfam" id="PF04983">
    <property type="entry name" value="RNA_pol_Rpb1_3"/>
    <property type="match status" value="1"/>
</dbReference>
<evidence type="ECO:0000256" key="9">
    <source>
        <dbReference type="SAM" id="Coils"/>
    </source>
</evidence>
<reference evidence="11 12" key="1">
    <citation type="journal article" date="2015" name="Nature">
        <title>rRNA introns, odd ribosomes, and small enigmatic genomes across a large radiation of phyla.</title>
        <authorList>
            <person name="Brown C.T."/>
            <person name="Hug L.A."/>
            <person name="Thomas B.C."/>
            <person name="Sharon I."/>
            <person name="Castelle C.J."/>
            <person name="Singh A."/>
            <person name="Wilkins M.J."/>
            <person name="Williams K.H."/>
            <person name="Banfield J.F."/>
        </authorList>
    </citation>
    <scope>NUCLEOTIDE SEQUENCE [LARGE SCALE GENOMIC DNA]</scope>
</reference>
<feature type="binding site" evidence="7">
    <location>
        <position position="546"/>
    </location>
    <ligand>
        <name>Mg(2+)</name>
        <dbReference type="ChEBI" id="CHEBI:18420"/>
    </ligand>
</feature>
<dbReference type="InterPro" id="IPR044893">
    <property type="entry name" value="RNA_pol_Rpb1_clamp_domain"/>
</dbReference>
<dbReference type="PANTHER" id="PTHR19376:SF54">
    <property type="entry name" value="DNA-DIRECTED RNA POLYMERASE SUBUNIT BETA"/>
    <property type="match status" value="1"/>
</dbReference>
<dbReference type="Gene3D" id="1.10.1790.20">
    <property type="match status" value="1"/>
</dbReference>
<dbReference type="Gene3D" id="1.10.150.390">
    <property type="match status" value="1"/>
</dbReference>
<dbReference type="Gene3D" id="2.40.40.20">
    <property type="match status" value="1"/>
</dbReference>
<feature type="binding site" evidence="7">
    <location>
        <position position="956"/>
    </location>
    <ligand>
        <name>Zn(2+)</name>
        <dbReference type="ChEBI" id="CHEBI:29105"/>
        <label>2</label>
    </ligand>
</feature>
<dbReference type="PANTHER" id="PTHR19376">
    <property type="entry name" value="DNA-DIRECTED RNA POLYMERASE"/>
    <property type="match status" value="1"/>
</dbReference>
<keyword evidence="4 7" id="KW-0479">Metal-binding</keyword>
<dbReference type="InterPro" id="IPR000722">
    <property type="entry name" value="RNA_pol_asu"/>
</dbReference>
<gene>
    <name evidence="7" type="primary">rpoC</name>
    <name evidence="11" type="ORF">US96_C0024G0007</name>
</gene>
<feature type="binding site" evidence="7">
    <location>
        <position position="70"/>
    </location>
    <ligand>
        <name>Zn(2+)</name>
        <dbReference type="ChEBI" id="CHEBI:29105"/>
        <label>1</label>
    </ligand>
</feature>
<dbReference type="InterPro" id="IPR006592">
    <property type="entry name" value="RNA_pol_N"/>
</dbReference>
<organism evidence="11 12">
    <name type="scientific">Candidatus Woesebacteria bacterium GW2011_GWB1_38_5b</name>
    <dbReference type="NCBI Taxonomy" id="1618569"/>
    <lineage>
        <taxon>Bacteria</taxon>
        <taxon>Candidatus Woeseibacteriota</taxon>
    </lineage>
</organism>
<evidence type="ECO:0000256" key="8">
    <source>
        <dbReference type="RuleBase" id="RU004279"/>
    </source>
</evidence>
<dbReference type="AlphaFoldDB" id="A0A0G0KH43"/>
<dbReference type="Pfam" id="PF04997">
    <property type="entry name" value="RNA_pol_Rpb1_1"/>
    <property type="match status" value="2"/>
</dbReference>
<comment type="similarity">
    <text evidence="7 8">Belongs to the RNA polymerase beta' chain family.</text>
</comment>
<evidence type="ECO:0000259" key="10">
    <source>
        <dbReference type="SMART" id="SM00663"/>
    </source>
</evidence>
<keyword evidence="9" id="KW-0175">Coiled coil</keyword>
<dbReference type="EMBL" id="LBUZ01000024">
    <property type="protein sequence ID" value="KKQ74840.1"/>
    <property type="molecule type" value="Genomic_DNA"/>
</dbReference>
<feature type="domain" description="RNA polymerase N-terminal" evidence="10">
    <location>
        <begin position="324"/>
        <end position="600"/>
    </location>
</feature>
<evidence type="ECO:0000256" key="5">
    <source>
        <dbReference type="ARBA" id="ARBA00023163"/>
    </source>
</evidence>
<proteinExistence type="inferred from homology"/>
<dbReference type="Gene3D" id="1.10.274.100">
    <property type="entry name" value="RNA polymerase Rpb1, domain 3"/>
    <property type="match status" value="1"/>
</dbReference>
<comment type="catalytic activity">
    <reaction evidence="6 7 8">
        <text>RNA(n) + a ribonucleoside 5'-triphosphate = RNA(n+1) + diphosphate</text>
        <dbReference type="Rhea" id="RHEA:21248"/>
        <dbReference type="Rhea" id="RHEA-COMP:14527"/>
        <dbReference type="Rhea" id="RHEA-COMP:17342"/>
        <dbReference type="ChEBI" id="CHEBI:33019"/>
        <dbReference type="ChEBI" id="CHEBI:61557"/>
        <dbReference type="ChEBI" id="CHEBI:140395"/>
        <dbReference type="EC" id="2.7.7.6"/>
    </reaction>
</comment>
<evidence type="ECO:0000256" key="6">
    <source>
        <dbReference type="ARBA" id="ARBA00048552"/>
    </source>
</evidence>
<dbReference type="InterPro" id="IPR007081">
    <property type="entry name" value="RNA_pol_Rpb1_5"/>
</dbReference>
<evidence type="ECO:0000313" key="12">
    <source>
        <dbReference type="Proteomes" id="UP000034181"/>
    </source>
</evidence>
<dbReference type="InterPro" id="IPR038120">
    <property type="entry name" value="Rpb1_funnel_sf"/>
</dbReference>
<keyword evidence="3 7" id="KW-0548">Nucleotidyltransferase</keyword>
<dbReference type="SMART" id="SM00663">
    <property type="entry name" value="RPOLA_N"/>
    <property type="match status" value="1"/>
</dbReference>
<comment type="function">
    <text evidence="7 8">DNA-dependent RNA polymerase catalyzes the transcription of DNA into RNA using the four ribonucleoside triphosphates as substrates.</text>
</comment>
<feature type="binding site" evidence="7">
    <location>
        <position position="548"/>
    </location>
    <ligand>
        <name>Mg(2+)</name>
        <dbReference type="ChEBI" id="CHEBI:18420"/>
    </ligand>
</feature>
<keyword evidence="7" id="KW-0862">Zinc</keyword>
<dbReference type="GO" id="GO:0000287">
    <property type="term" value="F:magnesium ion binding"/>
    <property type="evidence" value="ECO:0007669"/>
    <property type="project" value="UniProtKB-UniRule"/>
</dbReference>
<comment type="subunit">
    <text evidence="7">The RNAP catalytic core consists of 2 alpha, 1 beta, 1 beta' and 1 omega subunit. When a sigma factor is associated with the core the holoenzyme is formed, which can initiate transcription.</text>
</comment>
<dbReference type="Gene3D" id="2.40.50.100">
    <property type="match status" value="1"/>
</dbReference>
<evidence type="ECO:0000256" key="2">
    <source>
        <dbReference type="ARBA" id="ARBA00022679"/>
    </source>
</evidence>